<keyword evidence="4 5" id="KW-0472">Membrane</keyword>
<dbReference type="PROSITE" id="PS51257">
    <property type="entry name" value="PROKAR_LIPOPROTEIN"/>
    <property type="match status" value="1"/>
</dbReference>
<keyword evidence="8" id="KW-1185">Reference proteome</keyword>
<name>A0A1H2FVV7_9PROT</name>
<keyword evidence="3 5" id="KW-1133">Transmembrane helix</keyword>
<feature type="transmembrane region" description="Helical" evidence="5">
    <location>
        <begin position="63"/>
        <end position="84"/>
    </location>
</feature>
<evidence type="ECO:0000313" key="7">
    <source>
        <dbReference type="EMBL" id="SDU11457.1"/>
    </source>
</evidence>
<evidence type="ECO:0000259" key="6">
    <source>
        <dbReference type="Pfam" id="PF00892"/>
    </source>
</evidence>
<proteinExistence type="predicted"/>
<dbReference type="Proteomes" id="UP000182882">
    <property type="component" value="Unassembled WGS sequence"/>
</dbReference>
<evidence type="ECO:0000256" key="1">
    <source>
        <dbReference type="ARBA" id="ARBA00004141"/>
    </source>
</evidence>
<dbReference type="InterPro" id="IPR000620">
    <property type="entry name" value="EamA_dom"/>
</dbReference>
<evidence type="ECO:0000256" key="3">
    <source>
        <dbReference type="ARBA" id="ARBA00022989"/>
    </source>
</evidence>
<dbReference type="PANTHER" id="PTHR22911:SF6">
    <property type="entry name" value="SOLUTE CARRIER FAMILY 35 MEMBER G1"/>
    <property type="match status" value="1"/>
</dbReference>
<reference evidence="8" key="1">
    <citation type="submission" date="2016-10" db="EMBL/GenBank/DDBJ databases">
        <authorList>
            <person name="Varghese N."/>
            <person name="Submissions S."/>
        </authorList>
    </citation>
    <scope>NUCLEOTIDE SEQUENCE [LARGE SCALE GENOMIC DNA]</scope>
    <source>
        <strain evidence="8">Nm10</strain>
    </source>
</reference>
<feature type="transmembrane region" description="Helical" evidence="5">
    <location>
        <begin position="33"/>
        <end position="51"/>
    </location>
</feature>
<gene>
    <name evidence="7" type="ORF">SAMN05216406_12516</name>
</gene>
<organism evidence="7 8">
    <name type="scientific">Nitrosomonas ureae</name>
    <dbReference type="NCBI Taxonomy" id="44577"/>
    <lineage>
        <taxon>Bacteria</taxon>
        <taxon>Pseudomonadati</taxon>
        <taxon>Pseudomonadota</taxon>
        <taxon>Betaproteobacteria</taxon>
        <taxon>Nitrosomonadales</taxon>
        <taxon>Nitrosomonadaceae</taxon>
        <taxon>Nitrosomonas</taxon>
    </lineage>
</organism>
<evidence type="ECO:0000256" key="4">
    <source>
        <dbReference type="ARBA" id="ARBA00023136"/>
    </source>
</evidence>
<evidence type="ECO:0000313" key="8">
    <source>
        <dbReference type="Proteomes" id="UP000182882"/>
    </source>
</evidence>
<dbReference type="SUPFAM" id="SSF103481">
    <property type="entry name" value="Multidrug resistance efflux transporter EmrE"/>
    <property type="match status" value="2"/>
</dbReference>
<dbReference type="GO" id="GO:0016020">
    <property type="term" value="C:membrane"/>
    <property type="evidence" value="ECO:0007669"/>
    <property type="project" value="UniProtKB-SubCell"/>
</dbReference>
<keyword evidence="2 5" id="KW-0812">Transmembrane</keyword>
<feature type="transmembrane region" description="Helical" evidence="5">
    <location>
        <begin position="256"/>
        <end position="280"/>
    </location>
</feature>
<feature type="transmembrane region" description="Helical" evidence="5">
    <location>
        <begin position="140"/>
        <end position="160"/>
    </location>
</feature>
<dbReference type="KEGG" id="nur:ATY38_10420"/>
<feature type="domain" description="EamA" evidence="6">
    <location>
        <begin position="144"/>
        <end position="271"/>
    </location>
</feature>
<evidence type="ECO:0000256" key="2">
    <source>
        <dbReference type="ARBA" id="ARBA00022692"/>
    </source>
</evidence>
<protein>
    <submittedName>
        <fullName evidence="7">Threonine/homoserine efflux transporter RhtA</fullName>
    </submittedName>
</protein>
<feature type="transmembrane region" description="Helical" evidence="5">
    <location>
        <begin position="197"/>
        <end position="215"/>
    </location>
</feature>
<feature type="transmembrane region" description="Helical" evidence="5">
    <location>
        <begin position="90"/>
        <end position="108"/>
    </location>
</feature>
<feature type="transmembrane region" description="Helical" evidence="5">
    <location>
        <begin position="172"/>
        <end position="191"/>
    </location>
</feature>
<evidence type="ECO:0000256" key="5">
    <source>
        <dbReference type="SAM" id="Phobius"/>
    </source>
</evidence>
<dbReference type="Pfam" id="PF00892">
    <property type="entry name" value="EamA"/>
    <property type="match status" value="2"/>
</dbReference>
<dbReference type="EMBL" id="FNLN01000025">
    <property type="protein sequence ID" value="SDU11457.1"/>
    <property type="molecule type" value="Genomic_DNA"/>
</dbReference>
<dbReference type="RefSeq" id="WP_062559243.1">
    <property type="nucleotide sequence ID" value="NZ_CP013341.1"/>
</dbReference>
<dbReference type="PANTHER" id="PTHR22911">
    <property type="entry name" value="ACYL-MALONYL CONDENSING ENZYME-RELATED"/>
    <property type="match status" value="1"/>
</dbReference>
<sequence>MRSMWMLVAAFMFACMGVLVKLGAAYFSSTELVFYRSLFGVWITYLILRFYRLSIRTPHWRIHCWRGVTGLVSLLMFFYCLTQLPLATAVSLNYTWPLFAALFSTLILKEHIHWPLVVTVILGFMGVMLLLRPTVPDDQWFSGVMGIASGFFAAIAYINVKQLGNLGETEWHVVFYFTLISTVLTGVWLLFTSFSPITGHGLLLLLGIGLVATLAQLAMTRAYHQGVTLVVSSLGYSTVLFSSLWGVWYWNEILSPIAWVGMGLIVAGGLFSGIVGFRLAPTVTLK</sequence>
<feature type="transmembrane region" description="Helical" evidence="5">
    <location>
        <begin position="227"/>
        <end position="250"/>
    </location>
</feature>
<accession>A0A1H2FVV7</accession>
<comment type="subcellular location">
    <subcellularLocation>
        <location evidence="1">Membrane</location>
        <topology evidence="1">Multi-pass membrane protein</topology>
    </subcellularLocation>
</comment>
<dbReference type="InterPro" id="IPR037185">
    <property type="entry name" value="EmrE-like"/>
</dbReference>
<feature type="domain" description="EamA" evidence="6">
    <location>
        <begin position="4"/>
        <end position="131"/>
    </location>
</feature>
<feature type="transmembrane region" description="Helical" evidence="5">
    <location>
        <begin position="115"/>
        <end position="134"/>
    </location>
</feature>
<dbReference type="AlphaFoldDB" id="A0A1H2FVV7"/>